<proteinExistence type="predicted"/>
<dbReference type="AlphaFoldDB" id="A0ABD4ZA03"/>
<reference evidence="2 3" key="1">
    <citation type="submission" date="2023-05" db="EMBL/GenBank/DDBJ databases">
        <title>Cataloging the Phylogenetic Diversity of Human Bladder Bacteria.</title>
        <authorList>
            <person name="Du J."/>
        </authorList>
    </citation>
    <scope>NUCLEOTIDE SEQUENCE [LARGE SCALE GENOMIC DNA]</scope>
    <source>
        <strain evidence="2 3">UMB9230</strain>
    </source>
</reference>
<dbReference type="SMART" id="SM00953">
    <property type="entry name" value="RES"/>
    <property type="match status" value="1"/>
</dbReference>
<dbReference type="RefSeq" id="WP_285060168.1">
    <property type="nucleotide sequence ID" value="NZ_JASOGJ010000003.1"/>
</dbReference>
<protein>
    <submittedName>
        <fullName evidence="2">RES family NAD+ phosphorylase</fullName>
    </submittedName>
</protein>
<sequence length="350" mass="39757">MIDGKKDDDNCNIKNRETGDCDFCGKKGVYVYDTTKGGPIEDNFNGLLDIYTPASLLPSNFPKDKIGLIKNILHDKWPIFNLTADKIYDLVTAICAKKYKSHPELFDEPVGVLQFKDDTYLDENSILKNLHWDDFVKDIKTKNRFHSSCISIDKLATFLEYAVSEYAAGEVFYRSRICSDEQGYSPSDMGEPPNHKAKGGRVNPIGIGVLYLSDSMKTTLYEIRAGKYDYVTVGRFKLKSNIKVIDLEKIDKISPFINTIDYTQYAINIEHLKKIAEEISKPVRNNNELDYIPTQYISDYIKSHGYDGIEYASVMRGKGKNLAVFDSGKLECCGTRVYDIKNISYSYSLV</sequence>
<dbReference type="Pfam" id="PF08808">
    <property type="entry name" value="RES"/>
    <property type="match status" value="1"/>
</dbReference>
<name>A0ABD4ZA03_GARVA</name>
<dbReference type="InterPro" id="IPR014914">
    <property type="entry name" value="RES_dom"/>
</dbReference>
<feature type="domain" description="RES" evidence="1">
    <location>
        <begin position="185"/>
        <end position="336"/>
    </location>
</feature>
<evidence type="ECO:0000259" key="1">
    <source>
        <dbReference type="SMART" id="SM00953"/>
    </source>
</evidence>
<accession>A0ABD4ZA03</accession>
<dbReference type="EMBL" id="JASOGJ010000003">
    <property type="protein sequence ID" value="MDK6695582.1"/>
    <property type="molecule type" value="Genomic_DNA"/>
</dbReference>
<evidence type="ECO:0000313" key="3">
    <source>
        <dbReference type="Proteomes" id="UP001240561"/>
    </source>
</evidence>
<organism evidence="2 3">
    <name type="scientific">Gardnerella vaginalis</name>
    <dbReference type="NCBI Taxonomy" id="2702"/>
    <lineage>
        <taxon>Bacteria</taxon>
        <taxon>Bacillati</taxon>
        <taxon>Actinomycetota</taxon>
        <taxon>Actinomycetes</taxon>
        <taxon>Bifidobacteriales</taxon>
        <taxon>Bifidobacteriaceae</taxon>
        <taxon>Gardnerella</taxon>
    </lineage>
</organism>
<gene>
    <name evidence="2" type="ORF">QP177_03235</name>
</gene>
<evidence type="ECO:0000313" key="2">
    <source>
        <dbReference type="EMBL" id="MDK6695582.1"/>
    </source>
</evidence>
<comment type="caution">
    <text evidence="2">The sequence shown here is derived from an EMBL/GenBank/DDBJ whole genome shotgun (WGS) entry which is preliminary data.</text>
</comment>
<dbReference type="Proteomes" id="UP001240561">
    <property type="component" value="Unassembled WGS sequence"/>
</dbReference>